<dbReference type="InterPro" id="IPR006944">
    <property type="entry name" value="Phage/GTA_portal"/>
</dbReference>
<protein>
    <submittedName>
        <fullName evidence="2">Phage portal protein</fullName>
    </submittedName>
</protein>
<evidence type="ECO:0000313" key="2">
    <source>
        <dbReference type="EMBL" id="QCN96659.1"/>
    </source>
</evidence>
<gene>
    <name evidence="2" type="ORF">D3093_15060</name>
</gene>
<evidence type="ECO:0000313" key="3">
    <source>
        <dbReference type="Proteomes" id="UP000298595"/>
    </source>
</evidence>
<geneLocation type="plasmid" evidence="2 3">
    <name>p1</name>
</geneLocation>
<feature type="compositionally biased region" description="Low complexity" evidence="1">
    <location>
        <begin position="10"/>
        <end position="19"/>
    </location>
</feature>
<feature type="region of interest" description="Disordered" evidence="1">
    <location>
        <begin position="1"/>
        <end position="38"/>
    </location>
</feature>
<dbReference type="Gene3D" id="1.20.1270.210">
    <property type="match status" value="1"/>
</dbReference>
<dbReference type="Proteomes" id="UP000298595">
    <property type="component" value="Plasmid p1"/>
</dbReference>
<proteinExistence type="predicted"/>
<sequence>MGLFDRLRGARAPAAPAARIEPTVSGGPTGEDTPSGVQTPEAWLVTSYGRASSAGVRVNEGSALSLSAVMQALRVLTGVFAMTPLVYYRRTGNGGKERATGSPRYTLFHDRPNGFQTPFAFKELLLADICLAGRFAGFISRDYRQDPTVLTRLDPRGLGVNFHFDRQTGIEPFYDATLPDGTRDRFSADQVWHIPGFTRDGLTGIDPITYMREVLGGALATTEYANRFWANDAKPNVVLTSPNKIPREAKQEIKGDWDGRFAGAARAHGTAVLDQDLKPTFLSHDNEKAQHLETRIFQVSEVARALGVPPHLLFELSRSTNNNIEHQSLEFVIYHMMPHYTRVAEAATLAFAEPGCFYEFLPDALLKGDSKSRWEAYKAARELGALNVDEIRAAENRNAIGGAAGTAYLWPLNFYVAGTERPKSAGGAPKD</sequence>
<dbReference type="Pfam" id="PF04860">
    <property type="entry name" value="Phage_portal"/>
    <property type="match status" value="1"/>
</dbReference>
<dbReference type="Gene3D" id="3.30.1120.70">
    <property type="match status" value="1"/>
</dbReference>
<dbReference type="Gene3D" id="3.40.140.120">
    <property type="match status" value="1"/>
</dbReference>
<evidence type="ECO:0000256" key="1">
    <source>
        <dbReference type="SAM" id="MobiDB-lite"/>
    </source>
</evidence>
<organism evidence="2 3">
    <name type="scientific">Azospirillum argentinense</name>
    <dbReference type="NCBI Taxonomy" id="2970906"/>
    <lineage>
        <taxon>Bacteria</taxon>
        <taxon>Pseudomonadati</taxon>
        <taxon>Pseudomonadota</taxon>
        <taxon>Alphaproteobacteria</taxon>
        <taxon>Rhodospirillales</taxon>
        <taxon>Azospirillaceae</taxon>
        <taxon>Azospirillum</taxon>
    </lineage>
</organism>
<dbReference type="KEGG" id="aare:D3093_15060"/>
<dbReference type="NCBIfam" id="TIGR01537">
    <property type="entry name" value="portal_HK97"/>
    <property type="match status" value="1"/>
</dbReference>
<accession>A0A4D8PP76</accession>
<dbReference type="InterPro" id="IPR006427">
    <property type="entry name" value="Portal_HK97"/>
</dbReference>
<dbReference type="AlphaFoldDB" id="A0A4D8PP76"/>
<dbReference type="EMBL" id="CP032322">
    <property type="protein sequence ID" value="QCN96659.1"/>
    <property type="molecule type" value="Genomic_DNA"/>
</dbReference>
<dbReference type="RefSeq" id="WP_137116148.1">
    <property type="nucleotide sequence ID" value="NZ_CP032322.1"/>
</dbReference>
<name>A0A4D8PP76_9PROT</name>
<keyword evidence="2" id="KW-0614">Plasmid</keyword>
<reference evidence="2 3" key="1">
    <citation type="submission" date="2018-09" db="EMBL/GenBank/DDBJ databases">
        <title>Whole genome based analysis of evolution and adaptive divergence in Indian and Brazilian strains of Azospirillum brasilense.</title>
        <authorList>
            <person name="Singh C."/>
            <person name="Tripathi A.K."/>
        </authorList>
    </citation>
    <scope>NUCLEOTIDE SEQUENCE [LARGE SCALE GENOMIC DNA]</scope>
    <source>
        <strain evidence="2 3">MTCC4035</strain>
        <plasmid evidence="2 3">p1</plasmid>
    </source>
</reference>